<dbReference type="PANTHER" id="PTHR45623:SF11">
    <property type="entry name" value="KISMET, ISOFORM C"/>
    <property type="match status" value="1"/>
</dbReference>
<dbReference type="CDD" id="cd18659">
    <property type="entry name" value="CD2_tandem"/>
    <property type="match status" value="1"/>
</dbReference>
<feature type="compositionally biased region" description="Polar residues" evidence="8">
    <location>
        <begin position="36"/>
        <end position="49"/>
    </location>
</feature>
<feature type="compositionally biased region" description="Polar residues" evidence="8">
    <location>
        <begin position="1"/>
        <end position="10"/>
    </location>
</feature>
<feature type="compositionally biased region" description="Acidic residues" evidence="8">
    <location>
        <begin position="89"/>
        <end position="112"/>
    </location>
</feature>
<dbReference type="OMA" id="GLPSWWE"/>
<dbReference type="SMART" id="SM00487">
    <property type="entry name" value="DEXDc"/>
    <property type="match status" value="1"/>
</dbReference>
<feature type="region of interest" description="Disordered" evidence="8">
    <location>
        <begin position="1820"/>
        <end position="1857"/>
    </location>
</feature>
<feature type="coiled-coil region" evidence="7">
    <location>
        <begin position="1394"/>
        <end position="1428"/>
    </location>
</feature>
<dbReference type="Gene3D" id="3.40.50.300">
    <property type="entry name" value="P-loop containing nucleotide triphosphate hydrolases"/>
    <property type="match status" value="1"/>
</dbReference>
<dbReference type="SMART" id="SM00490">
    <property type="entry name" value="HELICc"/>
    <property type="match status" value="1"/>
</dbReference>
<dbReference type="Gene3D" id="3.40.50.10810">
    <property type="entry name" value="Tandem AAA-ATPase domain"/>
    <property type="match status" value="1"/>
</dbReference>
<dbReference type="PROSITE" id="PS51194">
    <property type="entry name" value="HELICASE_CTER"/>
    <property type="match status" value="1"/>
</dbReference>
<dbReference type="GO" id="GO:0140658">
    <property type="term" value="F:ATP-dependent chromatin remodeler activity"/>
    <property type="evidence" value="ECO:0007669"/>
    <property type="project" value="TreeGrafter"/>
</dbReference>
<dbReference type="InterPro" id="IPR003889">
    <property type="entry name" value="FYrich_C"/>
</dbReference>
<dbReference type="Pfam" id="PF05965">
    <property type="entry name" value="FYRC"/>
    <property type="match status" value="1"/>
</dbReference>
<dbReference type="GO" id="GO:0005524">
    <property type="term" value="F:ATP binding"/>
    <property type="evidence" value="ECO:0007669"/>
    <property type="project" value="UniProtKB-KW"/>
</dbReference>
<dbReference type="eggNOG" id="KOG0384">
    <property type="taxonomic scope" value="Eukaryota"/>
</dbReference>
<feature type="region of interest" description="Disordered" evidence="8">
    <location>
        <begin position="244"/>
        <end position="263"/>
    </location>
</feature>
<evidence type="ECO:0000256" key="6">
    <source>
        <dbReference type="ARBA" id="ARBA00023242"/>
    </source>
</evidence>
<dbReference type="GeneID" id="17088452"/>
<dbReference type="PROSITE" id="PS51192">
    <property type="entry name" value="HELICASE_ATP_BIND_1"/>
    <property type="match status" value="1"/>
</dbReference>
<dbReference type="PANTHER" id="PTHR45623">
    <property type="entry name" value="CHROMODOMAIN-HELICASE-DNA-BINDING PROTEIN 3-RELATED-RELATED"/>
    <property type="match status" value="1"/>
</dbReference>
<dbReference type="InterPro" id="IPR049730">
    <property type="entry name" value="SNF2/RAD54-like_C"/>
</dbReference>
<dbReference type="GO" id="GO:0003682">
    <property type="term" value="F:chromatin binding"/>
    <property type="evidence" value="ECO:0007669"/>
    <property type="project" value="TreeGrafter"/>
</dbReference>
<evidence type="ECO:0000256" key="8">
    <source>
        <dbReference type="SAM" id="MobiDB-lite"/>
    </source>
</evidence>
<keyword evidence="5" id="KW-0067">ATP-binding</keyword>
<evidence type="ECO:0000259" key="9">
    <source>
        <dbReference type="PROSITE" id="PS50013"/>
    </source>
</evidence>
<evidence type="ECO:0000259" key="10">
    <source>
        <dbReference type="PROSITE" id="PS51192"/>
    </source>
</evidence>
<dbReference type="GO" id="GO:0003677">
    <property type="term" value="F:DNA binding"/>
    <property type="evidence" value="ECO:0007669"/>
    <property type="project" value="TreeGrafter"/>
</dbReference>
<dbReference type="SMART" id="SM00542">
    <property type="entry name" value="FYRC"/>
    <property type="match status" value="1"/>
</dbReference>
<comment type="subcellular location">
    <subcellularLocation>
        <location evidence="1">Nucleus</location>
    </subcellularLocation>
</comment>
<feature type="region of interest" description="Disordered" evidence="8">
    <location>
        <begin position="2014"/>
        <end position="2042"/>
    </location>
</feature>
<dbReference type="PROSITE" id="PS50013">
    <property type="entry name" value="CHROMO_2"/>
    <property type="match status" value="1"/>
</dbReference>
<feature type="compositionally biased region" description="Polar residues" evidence="8">
    <location>
        <begin position="145"/>
        <end position="159"/>
    </location>
</feature>
<dbReference type="Gene3D" id="1.10.10.60">
    <property type="entry name" value="Homeodomain-like"/>
    <property type="match status" value="1"/>
</dbReference>
<evidence type="ECO:0000256" key="7">
    <source>
        <dbReference type="SAM" id="Coils"/>
    </source>
</evidence>
<keyword evidence="13" id="KW-1185">Reference proteome</keyword>
<dbReference type="RefSeq" id="XP_005706194.1">
    <property type="nucleotide sequence ID" value="XM_005706137.1"/>
</dbReference>
<dbReference type="InterPro" id="IPR001650">
    <property type="entry name" value="Helicase_C-like"/>
</dbReference>
<dbReference type="InterPro" id="IPR003888">
    <property type="entry name" value="FYrich_N"/>
</dbReference>
<dbReference type="InterPro" id="IPR016197">
    <property type="entry name" value="Chromo-like_dom_sf"/>
</dbReference>
<dbReference type="SUPFAM" id="SSF54160">
    <property type="entry name" value="Chromo domain-like"/>
    <property type="match status" value="2"/>
</dbReference>
<feature type="region of interest" description="Disordered" evidence="8">
    <location>
        <begin position="1"/>
        <end position="193"/>
    </location>
</feature>
<evidence type="ECO:0000256" key="3">
    <source>
        <dbReference type="ARBA" id="ARBA00022741"/>
    </source>
</evidence>
<evidence type="ECO:0000256" key="4">
    <source>
        <dbReference type="ARBA" id="ARBA00022801"/>
    </source>
</evidence>
<dbReference type="PROSITE" id="PS51543">
    <property type="entry name" value="FYRC"/>
    <property type="match status" value="1"/>
</dbReference>
<dbReference type="InterPro" id="IPR014001">
    <property type="entry name" value="Helicase_ATP-bd"/>
</dbReference>
<feature type="domain" description="Chromo" evidence="9">
    <location>
        <begin position="344"/>
        <end position="395"/>
    </location>
</feature>
<reference evidence="13" key="1">
    <citation type="journal article" date="2013" name="Science">
        <title>Gene transfer from bacteria and archaea facilitated evolution of an extremophilic eukaryote.</title>
        <authorList>
            <person name="Schonknecht G."/>
            <person name="Chen W.H."/>
            <person name="Ternes C.M."/>
            <person name="Barbier G.G."/>
            <person name="Shrestha R.P."/>
            <person name="Stanke M."/>
            <person name="Brautigam A."/>
            <person name="Baker B.J."/>
            <person name="Banfield J.F."/>
            <person name="Garavito R.M."/>
            <person name="Carr K."/>
            <person name="Wilkerson C."/>
            <person name="Rensing S.A."/>
            <person name="Gagneul D."/>
            <person name="Dickenson N.E."/>
            <person name="Oesterhelt C."/>
            <person name="Lercher M.J."/>
            <person name="Weber A.P."/>
        </authorList>
    </citation>
    <scope>NUCLEOTIDE SEQUENCE [LARGE SCALE GENOMIC DNA]</scope>
    <source>
        <strain evidence="13">074W</strain>
    </source>
</reference>
<evidence type="ECO:0000256" key="2">
    <source>
        <dbReference type="ARBA" id="ARBA00022737"/>
    </source>
</evidence>
<feature type="compositionally biased region" description="Basic and acidic residues" evidence="8">
    <location>
        <begin position="2024"/>
        <end position="2036"/>
    </location>
</feature>
<feature type="compositionally biased region" description="Low complexity" evidence="8">
    <location>
        <begin position="965"/>
        <end position="979"/>
    </location>
</feature>
<dbReference type="STRING" id="130081.M2Y1I4"/>
<dbReference type="SMART" id="SM00298">
    <property type="entry name" value="CHROMO"/>
    <property type="match status" value="2"/>
</dbReference>
<feature type="region of interest" description="Disordered" evidence="8">
    <location>
        <begin position="1007"/>
        <end position="1056"/>
    </location>
</feature>
<evidence type="ECO:0000259" key="11">
    <source>
        <dbReference type="PROSITE" id="PS51194"/>
    </source>
</evidence>
<feature type="compositionally biased region" description="Polar residues" evidence="8">
    <location>
        <begin position="244"/>
        <end position="260"/>
    </location>
</feature>
<feature type="compositionally biased region" description="Basic and acidic residues" evidence="8">
    <location>
        <begin position="67"/>
        <end position="80"/>
    </location>
</feature>
<dbReference type="Pfam" id="PF00271">
    <property type="entry name" value="Helicase_C"/>
    <property type="match status" value="1"/>
</dbReference>
<dbReference type="SUPFAM" id="SSF52540">
    <property type="entry name" value="P-loop containing nucleoside triphosphate hydrolases"/>
    <property type="match status" value="2"/>
</dbReference>
<accession>M2Y1I4</accession>
<dbReference type="InterPro" id="IPR027417">
    <property type="entry name" value="P-loop_NTPase"/>
</dbReference>
<feature type="compositionally biased region" description="Polar residues" evidence="8">
    <location>
        <begin position="1157"/>
        <end position="1171"/>
    </location>
</feature>
<dbReference type="PROSITE" id="PS51542">
    <property type="entry name" value="FYRN"/>
    <property type="match status" value="1"/>
</dbReference>
<feature type="region of interest" description="Disordered" evidence="8">
    <location>
        <begin position="1157"/>
        <end position="1199"/>
    </location>
</feature>
<evidence type="ECO:0000313" key="13">
    <source>
        <dbReference type="Proteomes" id="UP000030680"/>
    </source>
</evidence>
<proteinExistence type="predicted"/>
<dbReference type="OrthoDB" id="5857104at2759"/>
<name>M2Y1I4_GALSU</name>
<dbReference type="SMART" id="SM00541">
    <property type="entry name" value="FYRN"/>
    <property type="match status" value="1"/>
</dbReference>
<keyword evidence="3" id="KW-0547">Nucleotide-binding</keyword>
<dbReference type="Gene3D" id="3.30.160.360">
    <property type="match status" value="1"/>
</dbReference>
<dbReference type="Pfam" id="PF05964">
    <property type="entry name" value="FYRN"/>
    <property type="match status" value="1"/>
</dbReference>
<dbReference type="InterPro" id="IPR038718">
    <property type="entry name" value="SNF2-like_sf"/>
</dbReference>
<keyword evidence="6" id="KW-0539">Nucleus</keyword>
<dbReference type="GO" id="GO:0000785">
    <property type="term" value="C:chromatin"/>
    <property type="evidence" value="ECO:0007669"/>
    <property type="project" value="TreeGrafter"/>
</dbReference>
<feature type="compositionally biased region" description="Basic and acidic residues" evidence="8">
    <location>
        <begin position="1172"/>
        <end position="1199"/>
    </location>
</feature>
<organism evidence="12 13">
    <name type="scientific">Galdieria sulphuraria</name>
    <name type="common">Red alga</name>
    <dbReference type="NCBI Taxonomy" id="130081"/>
    <lineage>
        <taxon>Eukaryota</taxon>
        <taxon>Rhodophyta</taxon>
        <taxon>Bangiophyceae</taxon>
        <taxon>Galdieriales</taxon>
        <taxon>Galdieriaceae</taxon>
        <taxon>Galdieria</taxon>
    </lineage>
</organism>
<dbReference type="InterPro" id="IPR000330">
    <property type="entry name" value="SNF2_N"/>
</dbReference>
<sequence length="2042" mass="233567">MNSPRQSRTQVDLRDIGLSDDCDGSDSSSFERPPSNRVSGGKTKTSGTYDMSGRSLPSRDPWLKGNNKRESLGLRPEKTRTFGGLSDSDSLEDFSSEEEQDAEGSSGESEEEYILRPSRAVVSRKRKRSPPVYSKEPSKPRKAAGTSQKKANGKNNGVKSGNERKASGGKSQRFQSSSSWSSGKRGGSINNSVDEFLSSSESEYFEDEQTSSWYESEAGELSGPVMEKIVAMKIVRVPLKDTSNSVSTFSQRDSDMINTSPRKHSFPREDFGNYKEETQYLIKWKNRSYIHCDWVTEDFILSQPQGKGRLQRFRKNFEMNAWKRGDDDLRDDADPIPEEWSKWTTVDRILAEHLADDGVKEFLVKWCALPYSESTWETEDDIRDYSKIQEFYQRNKKPSLDLLRGSTKIRKPSNFDYTQVSFKNGGYLREYQMEGLKWLVSCWCKYQGSILADEMGLGKTLQTVAFLQYLYIRERIRGPFLIIAPLSTVEHWKREFESWTDMNVVVYHGNSESRSIIHQYEWGFSDNPKGPPYKFVAIVTTYESIILDPGKLRSIEWEVMVVDEAHRLKNRQAKLVEELRAFSTKHRILLTGTPIQNSSAEVWALLNFLEPSKFSDESSFLSKFAEISDSETAEKFREMLRPYMLRRQKEDVEKSIPPKEETIISVELTRTQKKWYRATLEQNFSFLEKGAKSSNVGNLHNIFMELRKCCNHPYLIKGVEIIETQHLRSTDDESLMQHLIEASGKLVLVDKLLPKLRESGHKVLIFSQMIRVLDILEDYLSWRRWGYERIDGRVRGIDRQQAIDRFCNPASDKFVFLLCTRAGGQGINLTAADTVIIFDSDWNPQNDIQAQARCHRIGQEKDVKVYRLVTRGTYEEDMFERASKKLGLDQAILQDMGFEEANKKKEKDSVADIKKEEIDRLLKKGAYAVLNDDDTAADAFTAEDIDQILQRRTRLLKVGGDQPHAPSAFSKASFASEAPEAGREELDLSDPQFWQKLMPSAAEKPILEALDDGQPRTRRQVQRYTMGEDASSEEQEEESSDDVGYSASGSGGRKRFNKGDRVRIQRALLAHGWGRWEVIRKHAGLQERRTLNDISRYVRTFVRLLTKYGAEYAGVSVGEVIRKFTASQEAFKPLEYVPEEPLGAEERNTFLESHNQNLDSFQTNENRSSHSVLEEGKEEEPSRNRSNSDNDIVKTSEDCKVAAKSPEEILEEEFKNLEPVLADPEYQSYLQKIAWSNLERIQLIEDIRVLVEKGLLESNQTVPQLGTSGVHHVGSWWTSQFDRDLIRGTYKHGFGQYRAIKKDPELIFSRVIPLTIEEEESMDTDNMVCVPLPQFNYEKETRNESGDTATKVQVENVSTKAEKSAESISANEDENWNIDEEMELPYWPTVQVLNARVKKLVRAYYRMLKRLERQKQQEEEVERQRQLRMDRNFVKPGHVGTGERTRYLKCVPVWSKKEKADFAKLYFNIGAPPLSTPEISCWQLVRRRAGLTRKTPEVVEQYAKEFSTMCGQVLVQAGDDEGRILNCLDIPATELSGKFSPQELEDARMTLVSARKFKERRKLVFAIRDALVPKLADQPFINAIVQCLSESRHDLQPWWNTELDVALAKGVAKHAFDLRMIVEDPSLILKEVLSEVYIDEQQKKASEGDNSFALPRSVEEVTEEQRLSVVPKERSLITRLWFMVELASSAHPMDQEHLGNRHRSGARAVTVTVDKRTVELVRFSPGGPIGGVIPHGFSRAPLEKLTRKLLRDLKNRKKTSESSVLDITIGEWLTEKDEITATVKVQDLQPLHNPVEQHSTPVDTGLKVNDANSVIAMDISKTPVLSSPEGKSNSHYSSSRSVKEEKPRQSKLHTIPRSEDGSFVMPIRMGVLTIESLGYIEPYRKGFHNERAIYPIGFRSRRHFTSMADVEKQCDYICEIVDSGEDYPLFRVTCEDLPDHIFEETSASGCWCRILKVIRERTPEERRRSHVSVSGPEYFGFVNPLVLEMIQELPNADLCERYKKRIFLPPGTMKKQRTGVSLSSDHDSRDLSDSKDSTSPVS</sequence>
<dbReference type="Gramene" id="EME29674">
    <property type="protein sequence ID" value="EME29674"/>
    <property type="gene ID" value="Gasu_28970"/>
</dbReference>
<feature type="compositionally biased region" description="Polar residues" evidence="8">
    <location>
        <begin position="1823"/>
        <end position="1840"/>
    </location>
</feature>
<evidence type="ECO:0000256" key="5">
    <source>
        <dbReference type="ARBA" id="ARBA00022840"/>
    </source>
</evidence>
<dbReference type="eggNOG" id="KOG1246">
    <property type="taxonomic scope" value="Eukaryota"/>
</dbReference>
<dbReference type="GO" id="GO:0016887">
    <property type="term" value="F:ATP hydrolysis activity"/>
    <property type="evidence" value="ECO:0007669"/>
    <property type="project" value="TreeGrafter"/>
</dbReference>
<feature type="compositionally biased region" description="Acidic residues" evidence="8">
    <location>
        <begin position="1030"/>
        <end position="1041"/>
    </location>
</feature>
<dbReference type="KEGG" id="gsl:Gasu_28970"/>
<evidence type="ECO:0000256" key="1">
    <source>
        <dbReference type="ARBA" id="ARBA00004123"/>
    </source>
</evidence>
<keyword evidence="2" id="KW-0677">Repeat</keyword>
<dbReference type="Proteomes" id="UP000030680">
    <property type="component" value="Unassembled WGS sequence"/>
</dbReference>
<dbReference type="InterPro" id="IPR000953">
    <property type="entry name" value="Chromo/chromo_shadow_dom"/>
</dbReference>
<protein>
    <submittedName>
        <fullName evidence="12">Chromatin remodeling complex / DNA-dep ATPase</fullName>
    </submittedName>
</protein>
<feature type="compositionally biased region" description="Low complexity" evidence="8">
    <location>
        <begin position="168"/>
        <end position="183"/>
    </location>
</feature>
<keyword evidence="7" id="KW-0175">Coiled coil</keyword>
<dbReference type="GO" id="GO:0042393">
    <property type="term" value="F:histone binding"/>
    <property type="evidence" value="ECO:0007669"/>
    <property type="project" value="TreeGrafter"/>
</dbReference>
<feature type="domain" description="Helicase C-terminal" evidence="11">
    <location>
        <begin position="748"/>
        <end position="909"/>
    </location>
</feature>
<feature type="domain" description="Helicase ATP-binding" evidence="10">
    <location>
        <begin position="440"/>
        <end position="612"/>
    </location>
</feature>
<feature type="region of interest" description="Disordered" evidence="8">
    <location>
        <begin position="959"/>
        <end position="985"/>
    </location>
</feature>
<dbReference type="FunFam" id="3.40.50.300:FF:000015">
    <property type="entry name" value="chromodomain-helicase-DNA-binding protein 9 isoform X1"/>
    <property type="match status" value="1"/>
</dbReference>
<keyword evidence="4" id="KW-0378">Hydrolase</keyword>
<dbReference type="GO" id="GO:0005634">
    <property type="term" value="C:nucleus"/>
    <property type="evidence" value="ECO:0007669"/>
    <property type="project" value="UniProtKB-SubCell"/>
</dbReference>
<dbReference type="Pfam" id="PF00385">
    <property type="entry name" value="Chromo"/>
    <property type="match status" value="1"/>
</dbReference>
<gene>
    <name evidence="12" type="ORF">Gasu_28970</name>
</gene>
<dbReference type="CDD" id="cd18793">
    <property type="entry name" value="SF2_C_SNF"/>
    <property type="match status" value="1"/>
</dbReference>
<evidence type="ECO:0000313" key="12">
    <source>
        <dbReference type="EMBL" id="EME29674.1"/>
    </source>
</evidence>
<dbReference type="Pfam" id="PF00176">
    <property type="entry name" value="SNF2-rel_dom"/>
    <property type="match status" value="1"/>
</dbReference>
<dbReference type="Gene3D" id="2.40.50.40">
    <property type="match status" value="2"/>
</dbReference>
<dbReference type="InterPro" id="IPR023780">
    <property type="entry name" value="Chromo_domain"/>
</dbReference>
<dbReference type="EMBL" id="KB454506">
    <property type="protein sequence ID" value="EME29674.1"/>
    <property type="molecule type" value="Genomic_DNA"/>
</dbReference>